<evidence type="ECO:0000313" key="2">
    <source>
        <dbReference type="Proteomes" id="UP000240892"/>
    </source>
</evidence>
<reference evidence="1 2" key="1">
    <citation type="submission" date="2018-03" db="EMBL/GenBank/DDBJ databases">
        <title>First report of an OXA-48+CTX-M-M-producing Kluyvera ascorbata clone recovered from patients admitted in a University Hospital in Madrid, Spain.</title>
        <authorList>
            <person name="Hernandez-Garcia M."/>
            <person name="Leon-Sampedro R."/>
            <person name="Perez-Viso B."/>
            <person name="Morosini M.I."/>
            <person name="Lopez-Fresnena N."/>
            <person name="Coque T.M."/>
            <person name="Bonten M."/>
            <person name="Malhotra-Kumar S."/>
            <person name="Ruiz-Garbajosa P."/>
            <person name="Canton R."/>
        </authorList>
    </citation>
    <scope>NUCLEOTIDE SEQUENCE [LARGE SCALE GENOMIC DNA]</scope>
    <source>
        <strain evidence="1 2">KA2</strain>
    </source>
</reference>
<dbReference type="Proteomes" id="UP000240892">
    <property type="component" value="Unassembled WGS sequence"/>
</dbReference>
<organism evidence="1 2">
    <name type="scientific">Kluyvera genomosp. 2</name>
    <dbReference type="NCBI Taxonomy" id="2774054"/>
    <lineage>
        <taxon>Bacteria</taxon>
        <taxon>Pseudomonadati</taxon>
        <taxon>Pseudomonadota</taxon>
        <taxon>Gammaproteobacteria</taxon>
        <taxon>Enterobacterales</taxon>
        <taxon>Enterobacteriaceae</taxon>
        <taxon>Kluyvera</taxon>
    </lineage>
</organism>
<name>A0A2T2Y6P0_9ENTR</name>
<dbReference type="AlphaFoldDB" id="A0A2T2Y6P0"/>
<accession>A0A2T2Y6P0</accession>
<dbReference type="InterPro" id="IPR008000">
    <property type="entry name" value="Rham/fucose_mutarotase"/>
</dbReference>
<dbReference type="EMBL" id="PYHO01000002">
    <property type="protein sequence ID" value="PSR48108.1"/>
    <property type="molecule type" value="Genomic_DNA"/>
</dbReference>
<dbReference type="Gene3D" id="3.30.70.100">
    <property type="match status" value="1"/>
</dbReference>
<gene>
    <name evidence="1" type="ORF">C8256_02875</name>
</gene>
<evidence type="ECO:0000313" key="1">
    <source>
        <dbReference type="EMBL" id="PSR48108.1"/>
    </source>
</evidence>
<dbReference type="GO" id="GO:0016857">
    <property type="term" value="F:racemase and epimerase activity, acting on carbohydrates and derivatives"/>
    <property type="evidence" value="ECO:0007669"/>
    <property type="project" value="InterPro"/>
</dbReference>
<dbReference type="PANTHER" id="PTHR34389">
    <property type="entry name" value="L-RHAMNOSE MUTAROTASE"/>
    <property type="match status" value="1"/>
</dbReference>
<dbReference type="InterPro" id="IPR011008">
    <property type="entry name" value="Dimeric_a/b-barrel"/>
</dbReference>
<keyword evidence="2" id="KW-1185">Reference proteome</keyword>
<protein>
    <submittedName>
        <fullName evidence="1">L-rhamnose mutarotase</fullName>
    </submittedName>
</protein>
<dbReference type="Pfam" id="PF05336">
    <property type="entry name" value="rhaM"/>
    <property type="match status" value="1"/>
</dbReference>
<comment type="caution">
    <text evidence="1">The sequence shown here is derived from an EMBL/GenBank/DDBJ whole genome shotgun (WGS) entry which is preliminary data.</text>
</comment>
<sequence>MGKLRRFGCVVRVRPEKLDYYKKLHANPWPEVNEMIKVCNLQNFSIYHKNGFLFSYLEYTGDDYQADQAKMAAHLKTQEWWQETSPCQQSLEGEPEDSLWVEMEEVYHLD</sequence>
<dbReference type="SUPFAM" id="SSF54909">
    <property type="entry name" value="Dimeric alpha+beta barrel"/>
    <property type="match status" value="1"/>
</dbReference>
<dbReference type="PANTHER" id="PTHR34389:SF2">
    <property type="entry name" value="L-RHAMNOSE MUTAROTASE"/>
    <property type="match status" value="1"/>
</dbReference>
<proteinExistence type="predicted"/>